<reference evidence="1 2" key="1">
    <citation type="journal article" date="2023" name="Sci. Data">
        <title>Genome assembly of the Korean intertidal mud-creeper Batillaria attramentaria.</title>
        <authorList>
            <person name="Patra A.K."/>
            <person name="Ho P.T."/>
            <person name="Jun S."/>
            <person name="Lee S.J."/>
            <person name="Kim Y."/>
            <person name="Won Y.J."/>
        </authorList>
    </citation>
    <scope>NUCLEOTIDE SEQUENCE [LARGE SCALE GENOMIC DNA]</scope>
    <source>
        <strain evidence="1">Wonlab-2016</strain>
    </source>
</reference>
<evidence type="ECO:0000313" key="1">
    <source>
        <dbReference type="EMBL" id="KAK7491561.1"/>
    </source>
</evidence>
<dbReference type="InterPro" id="IPR016186">
    <property type="entry name" value="C-type_lectin-like/link_sf"/>
</dbReference>
<evidence type="ECO:0000313" key="2">
    <source>
        <dbReference type="Proteomes" id="UP001519460"/>
    </source>
</evidence>
<keyword evidence="2" id="KW-1185">Reference proteome</keyword>
<protein>
    <submittedName>
        <fullName evidence="1">Uncharacterized protein</fullName>
    </submittedName>
</protein>
<dbReference type="EMBL" id="JACVVK020000113">
    <property type="protein sequence ID" value="KAK7491561.1"/>
    <property type="molecule type" value="Genomic_DNA"/>
</dbReference>
<sequence>MGLVNVVVPIVLGIQAVDGHLLPASISQCQDGWTSFESSCYIVINKAFDWFDAK</sequence>
<dbReference type="AlphaFoldDB" id="A0ABD0KW80"/>
<comment type="caution">
    <text evidence="1">The sequence shown here is derived from an EMBL/GenBank/DDBJ whole genome shotgun (WGS) entry which is preliminary data.</text>
</comment>
<dbReference type="InterPro" id="IPR016187">
    <property type="entry name" value="CTDL_fold"/>
</dbReference>
<dbReference type="Proteomes" id="UP001519460">
    <property type="component" value="Unassembled WGS sequence"/>
</dbReference>
<feature type="non-terminal residue" evidence="1">
    <location>
        <position position="54"/>
    </location>
</feature>
<gene>
    <name evidence="1" type="ORF">BaRGS_00017200</name>
</gene>
<dbReference type="Gene3D" id="3.10.100.10">
    <property type="entry name" value="Mannose-Binding Protein A, subunit A"/>
    <property type="match status" value="1"/>
</dbReference>
<dbReference type="SUPFAM" id="SSF56436">
    <property type="entry name" value="C-type lectin-like"/>
    <property type="match status" value="1"/>
</dbReference>
<accession>A0ABD0KW80</accession>
<proteinExistence type="predicted"/>
<organism evidence="1 2">
    <name type="scientific">Batillaria attramentaria</name>
    <dbReference type="NCBI Taxonomy" id="370345"/>
    <lineage>
        <taxon>Eukaryota</taxon>
        <taxon>Metazoa</taxon>
        <taxon>Spiralia</taxon>
        <taxon>Lophotrochozoa</taxon>
        <taxon>Mollusca</taxon>
        <taxon>Gastropoda</taxon>
        <taxon>Caenogastropoda</taxon>
        <taxon>Sorbeoconcha</taxon>
        <taxon>Cerithioidea</taxon>
        <taxon>Batillariidae</taxon>
        <taxon>Batillaria</taxon>
    </lineage>
</organism>
<name>A0ABD0KW80_9CAEN</name>